<feature type="transmembrane region" description="Helical" evidence="1">
    <location>
        <begin position="250"/>
        <end position="269"/>
    </location>
</feature>
<dbReference type="InterPro" id="IPR026841">
    <property type="entry name" value="Aur1/Ipt1"/>
</dbReference>
<dbReference type="RefSeq" id="WP_075276730.1">
    <property type="nucleotide sequence ID" value="NZ_CP016908.1"/>
</dbReference>
<keyword evidence="1" id="KW-1133">Transmembrane helix</keyword>
<feature type="transmembrane region" description="Helical" evidence="1">
    <location>
        <begin position="225"/>
        <end position="243"/>
    </location>
</feature>
<keyword evidence="1" id="KW-0472">Membrane</keyword>
<name>A0A1L6MWY9_9BACT</name>
<dbReference type="Gene3D" id="1.20.144.10">
    <property type="entry name" value="Phosphatidic acid phosphatase type 2/haloperoxidase"/>
    <property type="match status" value="1"/>
</dbReference>
<dbReference type="Pfam" id="PF14378">
    <property type="entry name" value="PAP2_3"/>
    <property type="match status" value="1"/>
</dbReference>
<evidence type="ECO:0000259" key="2">
    <source>
        <dbReference type="Pfam" id="PF14378"/>
    </source>
</evidence>
<feature type="transmembrane region" description="Helical" evidence="1">
    <location>
        <begin position="136"/>
        <end position="155"/>
    </location>
</feature>
<dbReference type="STRING" id="1882918.BCY86_04740"/>
<dbReference type="KEGG" id="pabo:BCY86_04740"/>
<feature type="domain" description="Inositolphosphotransferase Aur1/Ipt1" evidence="2">
    <location>
        <begin position="106"/>
        <end position="287"/>
    </location>
</feature>
<gene>
    <name evidence="3" type="ORF">BCY86_04740</name>
</gene>
<organism evidence="3 4">
    <name type="scientific">Pajaroellobacter abortibovis</name>
    <dbReference type="NCBI Taxonomy" id="1882918"/>
    <lineage>
        <taxon>Bacteria</taxon>
        <taxon>Pseudomonadati</taxon>
        <taxon>Myxococcota</taxon>
        <taxon>Polyangia</taxon>
        <taxon>Polyangiales</taxon>
        <taxon>Polyangiaceae</taxon>
    </lineage>
</organism>
<feature type="transmembrane region" description="Helical" evidence="1">
    <location>
        <begin position="45"/>
        <end position="64"/>
    </location>
</feature>
<feature type="transmembrane region" description="Helical" evidence="1">
    <location>
        <begin position="164"/>
        <end position="182"/>
    </location>
</feature>
<evidence type="ECO:0000256" key="1">
    <source>
        <dbReference type="SAM" id="Phobius"/>
    </source>
</evidence>
<reference evidence="3 4" key="1">
    <citation type="submission" date="2016-08" db="EMBL/GenBank/DDBJ databases">
        <title>Identification and validation of antigenic proteins from Pajaroellobacter abortibovis using de-novo genome sequence assembly and reverse vaccinology.</title>
        <authorList>
            <person name="Welly B.T."/>
            <person name="Miller M.R."/>
            <person name="Stott J.L."/>
            <person name="Blanchard M.T."/>
            <person name="Islas-Trejo A.D."/>
            <person name="O'Rourke S.M."/>
            <person name="Young A.E."/>
            <person name="Medrano J.F."/>
            <person name="Van Eenennaam A.L."/>
        </authorList>
    </citation>
    <scope>NUCLEOTIDE SEQUENCE [LARGE SCALE GENOMIC DNA]</scope>
    <source>
        <strain evidence="3 4">BTF92-0548A/99-0131</strain>
    </source>
</reference>
<keyword evidence="1" id="KW-0812">Transmembrane</keyword>
<feature type="transmembrane region" description="Helical" evidence="1">
    <location>
        <begin position="12"/>
        <end position="33"/>
    </location>
</feature>
<keyword evidence="4" id="KW-1185">Reference proteome</keyword>
<sequence>MIRFLCSLIKKRRFEFGIGAPPIVAAIASWFGLHGSPVSIQVGGYGLFAILSGTACTLAVMFYEHRDPRLAEIIRIATLGLLLSNAYAIPMYWIAAHGGPFVDPILTQIDASCGIHVASWVLTVRSQPALDVLSTWFYHSLPYELLGALLIPPLLGHVERAREFLLALLYASILSLGLFVWIQGIGPWTNGHFEPTEQQAATEVLLKALHSKQPVQLALSSPGPLIAFPSWHTIFAILAAFAFRYHRGLSIVTTLWSGAIIAATAVSGWHYMVDVAGGIGIAWFAIGATRATSRLYPLYRQLPVQTSEQSE</sequence>
<dbReference type="GO" id="GO:0016020">
    <property type="term" value="C:membrane"/>
    <property type="evidence" value="ECO:0007669"/>
    <property type="project" value="UniProtKB-SubCell"/>
</dbReference>
<evidence type="ECO:0000313" key="3">
    <source>
        <dbReference type="EMBL" id="APS00063.1"/>
    </source>
</evidence>
<feature type="transmembrane region" description="Helical" evidence="1">
    <location>
        <begin position="275"/>
        <end position="292"/>
    </location>
</feature>
<feature type="transmembrane region" description="Helical" evidence="1">
    <location>
        <begin position="76"/>
        <end position="95"/>
    </location>
</feature>
<evidence type="ECO:0000313" key="4">
    <source>
        <dbReference type="Proteomes" id="UP000185544"/>
    </source>
</evidence>
<proteinExistence type="predicted"/>
<accession>A0A1L6MWY9</accession>
<dbReference type="AlphaFoldDB" id="A0A1L6MWY9"/>
<dbReference type="Proteomes" id="UP000185544">
    <property type="component" value="Chromosome"/>
</dbReference>
<dbReference type="EMBL" id="CP016908">
    <property type="protein sequence ID" value="APS00063.1"/>
    <property type="molecule type" value="Genomic_DNA"/>
</dbReference>
<protein>
    <recommendedName>
        <fullName evidence="2">Inositolphosphotransferase Aur1/Ipt1 domain-containing protein</fullName>
    </recommendedName>
</protein>